<evidence type="ECO:0000313" key="2">
    <source>
        <dbReference type="EMBL" id="REF38098.1"/>
    </source>
</evidence>
<feature type="domain" description="Hemerythrin-like" evidence="1">
    <location>
        <begin position="7"/>
        <end position="101"/>
    </location>
</feature>
<protein>
    <submittedName>
        <fullName evidence="2">Hemerythrin HHE cation binding domain-containing protein</fullName>
    </submittedName>
</protein>
<dbReference type="EMBL" id="QTUC01000001">
    <property type="protein sequence ID" value="REF38098.1"/>
    <property type="molecule type" value="Genomic_DNA"/>
</dbReference>
<dbReference type="InterPro" id="IPR012312">
    <property type="entry name" value="Hemerythrin-like"/>
</dbReference>
<dbReference type="RefSeq" id="WP_115851447.1">
    <property type="nucleotide sequence ID" value="NZ_QTUC01000001.1"/>
</dbReference>
<organism evidence="2 3">
    <name type="scientific">Thermasporomyces composti</name>
    <dbReference type="NCBI Taxonomy" id="696763"/>
    <lineage>
        <taxon>Bacteria</taxon>
        <taxon>Bacillati</taxon>
        <taxon>Actinomycetota</taxon>
        <taxon>Actinomycetes</taxon>
        <taxon>Propionibacteriales</taxon>
        <taxon>Nocardioidaceae</taxon>
        <taxon>Thermasporomyces</taxon>
    </lineage>
</organism>
<name>A0A3D9V8H7_THECX</name>
<accession>A0A3D9V8H7</accession>
<dbReference type="Gene3D" id="1.20.120.520">
    <property type="entry name" value="nmb1532 protein domain like"/>
    <property type="match status" value="1"/>
</dbReference>
<sequence length="170" mass="18907">MVELAGVRRRHEEFGEAVEALRETADQMEEGTTLELWDRLTNAVGFLNHELLPYAAVEEEILYPALAVAADAATPVDVLRAEQLEIRRLTNELDEARRGLPLGEGGAWSKVRSVLYGLHAVARMHFRIQDEVVLPLLEAELDPRSAEQLDDAIRAVAHTAGRSPVYESLT</sequence>
<dbReference type="AlphaFoldDB" id="A0A3D9V8H7"/>
<keyword evidence="3" id="KW-1185">Reference proteome</keyword>
<comment type="caution">
    <text evidence="2">The sequence shown here is derived from an EMBL/GenBank/DDBJ whole genome shotgun (WGS) entry which is preliminary data.</text>
</comment>
<dbReference type="Pfam" id="PF01814">
    <property type="entry name" value="Hemerythrin"/>
    <property type="match status" value="1"/>
</dbReference>
<evidence type="ECO:0000259" key="1">
    <source>
        <dbReference type="Pfam" id="PF01814"/>
    </source>
</evidence>
<evidence type="ECO:0000313" key="3">
    <source>
        <dbReference type="Proteomes" id="UP000256485"/>
    </source>
</evidence>
<gene>
    <name evidence="2" type="ORF">DFJ64_3568</name>
</gene>
<proteinExistence type="predicted"/>
<reference evidence="2 3" key="1">
    <citation type="submission" date="2018-08" db="EMBL/GenBank/DDBJ databases">
        <title>Sequencing the genomes of 1000 actinobacteria strains.</title>
        <authorList>
            <person name="Klenk H.-P."/>
        </authorList>
    </citation>
    <scope>NUCLEOTIDE SEQUENCE [LARGE SCALE GENOMIC DNA]</scope>
    <source>
        <strain evidence="2 3">DSM 22891</strain>
    </source>
</reference>
<dbReference type="OrthoDB" id="7059309at2"/>
<dbReference type="Proteomes" id="UP000256485">
    <property type="component" value="Unassembled WGS sequence"/>
</dbReference>